<evidence type="ECO:0000256" key="5">
    <source>
        <dbReference type="SAM" id="SignalP"/>
    </source>
</evidence>
<feature type="region of interest" description="Disordered" evidence="4">
    <location>
        <begin position="311"/>
        <end position="330"/>
    </location>
</feature>
<feature type="domain" description="LysM" evidence="6">
    <location>
        <begin position="230"/>
        <end position="277"/>
    </location>
</feature>
<evidence type="ECO:0000256" key="2">
    <source>
        <dbReference type="ARBA" id="ARBA00023026"/>
    </source>
</evidence>
<feature type="domain" description="LysM" evidence="6">
    <location>
        <begin position="641"/>
        <end position="687"/>
    </location>
</feature>
<dbReference type="Gene3D" id="3.10.350.10">
    <property type="entry name" value="LysM domain"/>
    <property type="match status" value="6"/>
</dbReference>
<protein>
    <recommendedName>
        <fullName evidence="6">LysM domain-containing protein</fullName>
    </recommendedName>
</protein>
<dbReference type="GO" id="GO:0008061">
    <property type="term" value="F:chitin binding"/>
    <property type="evidence" value="ECO:0007669"/>
    <property type="project" value="UniProtKB-KW"/>
</dbReference>
<proteinExistence type="inferred from homology"/>
<feature type="domain" description="LysM" evidence="6">
    <location>
        <begin position="143"/>
        <end position="190"/>
    </location>
</feature>
<evidence type="ECO:0000256" key="3">
    <source>
        <dbReference type="ARBA" id="ARBA00044955"/>
    </source>
</evidence>
<dbReference type="PROSITE" id="PS51782">
    <property type="entry name" value="LYSM"/>
    <property type="match status" value="6"/>
</dbReference>
<dbReference type="PANTHER" id="PTHR34997">
    <property type="entry name" value="AM15"/>
    <property type="match status" value="1"/>
</dbReference>
<evidence type="ECO:0000256" key="4">
    <source>
        <dbReference type="SAM" id="MobiDB-lite"/>
    </source>
</evidence>
<dbReference type="PANTHER" id="PTHR34997:SF1">
    <property type="entry name" value="PEPTIDOGLYCAN-BINDING LYSIN DOMAIN"/>
    <property type="match status" value="1"/>
</dbReference>
<keyword evidence="2" id="KW-0843">Virulence</keyword>
<accession>A0A9P8HTP8</accession>
<organism evidence="7 8">
    <name type="scientific">Trichoderma semiorbis</name>
    <dbReference type="NCBI Taxonomy" id="1491008"/>
    <lineage>
        <taxon>Eukaryota</taxon>
        <taxon>Fungi</taxon>
        <taxon>Dikarya</taxon>
        <taxon>Ascomycota</taxon>
        <taxon>Pezizomycotina</taxon>
        <taxon>Sordariomycetes</taxon>
        <taxon>Hypocreomycetidae</taxon>
        <taxon>Hypocreales</taxon>
        <taxon>Hypocreaceae</taxon>
        <taxon>Trichoderma</taxon>
    </lineage>
</organism>
<dbReference type="AlphaFoldDB" id="A0A9P8HTP8"/>
<keyword evidence="1" id="KW-0147">Chitin-binding</keyword>
<feature type="domain" description="LysM" evidence="6">
    <location>
        <begin position="55"/>
        <end position="102"/>
    </location>
</feature>
<dbReference type="Proteomes" id="UP000826573">
    <property type="component" value="Unassembled WGS sequence"/>
</dbReference>
<evidence type="ECO:0000259" key="6">
    <source>
        <dbReference type="PROSITE" id="PS51782"/>
    </source>
</evidence>
<name>A0A9P8HTP8_9HYPO</name>
<gene>
    <name evidence="7" type="ORF">TsFJ059_000005</name>
</gene>
<evidence type="ECO:0000313" key="7">
    <source>
        <dbReference type="EMBL" id="KAH0531134.1"/>
    </source>
</evidence>
<comment type="similarity">
    <text evidence="3">Belongs to the secreted LysM effector family.</text>
</comment>
<keyword evidence="5" id="KW-0732">Signal</keyword>
<dbReference type="EMBL" id="JAIMJC010000001">
    <property type="protein sequence ID" value="KAH0531134.1"/>
    <property type="molecule type" value="Genomic_DNA"/>
</dbReference>
<feature type="signal peptide" evidence="5">
    <location>
        <begin position="1"/>
        <end position="19"/>
    </location>
</feature>
<dbReference type="Pfam" id="PF01476">
    <property type="entry name" value="LysM"/>
    <property type="match status" value="3"/>
</dbReference>
<feature type="domain" description="LysM" evidence="6">
    <location>
        <begin position="338"/>
        <end position="386"/>
    </location>
</feature>
<dbReference type="SMART" id="SM00257">
    <property type="entry name" value="LysM"/>
    <property type="match status" value="6"/>
</dbReference>
<feature type="chain" id="PRO_5040425244" description="LysM domain-containing protein" evidence="5">
    <location>
        <begin position="20"/>
        <end position="735"/>
    </location>
</feature>
<dbReference type="SUPFAM" id="SSF54106">
    <property type="entry name" value="LysM domain"/>
    <property type="match status" value="4"/>
</dbReference>
<dbReference type="InterPro" id="IPR036779">
    <property type="entry name" value="LysM_dom_sf"/>
</dbReference>
<dbReference type="InterPro" id="IPR052210">
    <property type="entry name" value="LysM1-like"/>
</dbReference>
<dbReference type="InterPro" id="IPR018392">
    <property type="entry name" value="LysM"/>
</dbReference>
<comment type="caution">
    <text evidence="7">The sequence shown here is derived from an EMBL/GenBank/DDBJ whole genome shotgun (WGS) entry which is preliminary data.</text>
</comment>
<feature type="domain" description="LysM" evidence="6">
    <location>
        <begin position="518"/>
        <end position="564"/>
    </location>
</feature>
<evidence type="ECO:0000313" key="8">
    <source>
        <dbReference type="Proteomes" id="UP000826573"/>
    </source>
</evidence>
<evidence type="ECO:0000256" key="1">
    <source>
        <dbReference type="ARBA" id="ARBA00022669"/>
    </source>
</evidence>
<keyword evidence="8" id="KW-1185">Reference proteome</keyword>
<reference evidence="7 8" key="1">
    <citation type="submission" date="2021-08" db="EMBL/GenBank/DDBJ databases">
        <title>The highly contiguous genome resource for Trichoderma semiorbis FJ059, a fungal antagonistic to plant pathogens.</title>
        <authorList>
            <person name="Liu T."/>
        </authorList>
    </citation>
    <scope>NUCLEOTIDE SEQUENCE [LARGE SCALE GENOMIC DNA]</scope>
    <source>
        <strain evidence="7 8">FJ059</strain>
    </source>
</reference>
<dbReference type="CDD" id="cd00118">
    <property type="entry name" value="LysM"/>
    <property type="match status" value="5"/>
</dbReference>
<sequence length="735" mass="76366">MRSILLAATICALSCFAAAAGLHETAALHELKVRATSWTSPNDPQQTGTVANCDLWYDVVSGDTCATIESAFGITLAQFLAWNPAVSSDCSENFWAGYAYCVGVSSHAASATQTTSTERTATAVGASTPAGPTFSDMPCTCNKYYTVVSGDTCPSVETMFGITPDQFFQWNPTLSTNCETNFWVGASYCVGVSGATSCPSPSVSSSAIPTTAGPSPASPTFPGIPCQCDLFYEVAPGDTCGDLEEKFDITSADFLEWNPSVDANCTLNFYIGYSYCVGVSGDGACPSTSASSTTNPAAPYSYYSSGLGPSSGARPSATSGPGAVPSPIQSGTPSTCHQYYQANPMDTCASIEHRFSHQMTEAEFFEWNPAVGTNCTSLYVNYYYCVSVPVPYTSLPNATSQYTVPAKSTLLPSTATSWNLTSLSALQTTFTGAATGCPVLFPAPMNTTCDELASIAFISEQDIEDWNTGINCTGTLEPSELLCIANPTSSLPSATATSTPTGNGPQPQQSGIVSDCSQYWFVGTSDNCTTIVAANDITEAELEAWNPALGSNCTGLKASYFICVDVLGNGTVVGQSTSASVPLSTSSTSHTVTTPASTSITTLNINPTGISTSQTTVASSQTVTWATPTPTQKGMVAGCSWFYLVQGGNDCYDIAQEAEISLDSLYSMNPALGSSCTGLLAGYYICLGTSTAPKTVTSGVPVAATPAPVQTGMISDCTRFYLVEGGDTCDAITVD</sequence>
<feature type="non-terminal residue" evidence="7">
    <location>
        <position position="735"/>
    </location>
</feature>